<organism evidence="6 7">
    <name type="scientific">Stylonychia lemnae</name>
    <name type="common">Ciliate</name>
    <dbReference type="NCBI Taxonomy" id="5949"/>
    <lineage>
        <taxon>Eukaryota</taxon>
        <taxon>Sar</taxon>
        <taxon>Alveolata</taxon>
        <taxon>Ciliophora</taxon>
        <taxon>Intramacronucleata</taxon>
        <taxon>Spirotrichea</taxon>
        <taxon>Stichotrichia</taxon>
        <taxon>Sporadotrichida</taxon>
        <taxon>Oxytrichidae</taxon>
        <taxon>Stylonychinae</taxon>
        <taxon>Stylonychia</taxon>
    </lineage>
</organism>
<keyword evidence="2 5" id="KW-0812">Transmembrane</keyword>
<dbReference type="OMA" id="WICKPQI"/>
<evidence type="ECO:0000256" key="5">
    <source>
        <dbReference type="SAM" id="Phobius"/>
    </source>
</evidence>
<feature type="transmembrane region" description="Helical" evidence="5">
    <location>
        <begin position="75"/>
        <end position="93"/>
    </location>
</feature>
<evidence type="ECO:0000313" key="6">
    <source>
        <dbReference type="EMBL" id="CDW86465.1"/>
    </source>
</evidence>
<evidence type="ECO:0000256" key="2">
    <source>
        <dbReference type="ARBA" id="ARBA00022692"/>
    </source>
</evidence>
<feature type="transmembrane region" description="Helical" evidence="5">
    <location>
        <begin position="405"/>
        <end position="425"/>
    </location>
</feature>
<dbReference type="PANTHER" id="PTHR23294">
    <property type="entry name" value="ET TRANSLATION PRODUCT-RELATED"/>
    <property type="match status" value="1"/>
</dbReference>
<proteinExistence type="predicted"/>
<feature type="transmembrane region" description="Helical" evidence="5">
    <location>
        <begin position="152"/>
        <end position="175"/>
    </location>
</feature>
<dbReference type="Gene3D" id="1.20.1250.20">
    <property type="entry name" value="MFS general substrate transporter like domains"/>
    <property type="match status" value="2"/>
</dbReference>
<accession>A0A078AVP4</accession>
<feature type="transmembrane region" description="Helical" evidence="5">
    <location>
        <begin position="288"/>
        <end position="308"/>
    </location>
</feature>
<gene>
    <name evidence="6" type="primary">Contig8491.g9061</name>
    <name evidence="6" type="ORF">STYLEM_15560</name>
</gene>
<dbReference type="EMBL" id="CCKQ01014670">
    <property type="protein sequence ID" value="CDW86465.1"/>
    <property type="molecule type" value="Genomic_DNA"/>
</dbReference>
<feature type="transmembrane region" description="Helical" evidence="5">
    <location>
        <begin position="50"/>
        <end position="68"/>
    </location>
</feature>
<dbReference type="InterPro" id="IPR036259">
    <property type="entry name" value="MFS_trans_sf"/>
</dbReference>
<feature type="transmembrane region" description="Helical" evidence="5">
    <location>
        <begin position="113"/>
        <end position="140"/>
    </location>
</feature>
<dbReference type="PANTHER" id="PTHR23294:SF0">
    <property type="entry name" value="UNC93-LIKE PROTEIN MFSD11"/>
    <property type="match status" value="1"/>
</dbReference>
<dbReference type="SUPFAM" id="SSF103473">
    <property type="entry name" value="MFS general substrate transporter"/>
    <property type="match status" value="1"/>
</dbReference>
<evidence type="ECO:0000256" key="1">
    <source>
        <dbReference type="ARBA" id="ARBA00004141"/>
    </source>
</evidence>
<dbReference type="OrthoDB" id="289546at2759"/>
<reference evidence="6 7" key="1">
    <citation type="submission" date="2014-06" db="EMBL/GenBank/DDBJ databases">
        <authorList>
            <person name="Swart Estienne"/>
        </authorList>
    </citation>
    <scope>NUCLEOTIDE SEQUENCE [LARGE SCALE GENOMIC DNA]</scope>
    <source>
        <strain evidence="6 7">130c</strain>
    </source>
</reference>
<dbReference type="GO" id="GO:0016020">
    <property type="term" value="C:membrane"/>
    <property type="evidence" value="ECO:0007669"/>
    <property type="project" value="UniProtKB-SubCell"/>
</dbReference>
<dbReference type="GO" id="GO:0022857">
    <property type="term" value="F:transmembrane transporter activity"/>
    <property type="evidence" value="ECO:0007669"/>
    <property type="project" value="InterPro"/>
</dbReference>
<feature type="transmembrane region" description="Helical" evidence="5">
    <location>
        <begin position="315"/>
        <end position="335"/>
    </location>
</feature>
<protein>
    <submittedName>
        <fullName evidence="6">Major facilitator superfamily protein</fullName>
    </submittedName>
</protein>
<keyword evidence="4 5" id="KW-0472">Membrane</keyword>
<feature type="transmembrane region" description="Helical" evidence="5">
    <location>
        <begin position="181"/>
        <end position="200"/>
    </location>
</feature>
<feature type="transmembrane region" description="Helical" evidence="5">
    <location>
        <begin position="243"/>
        <end position="268"/>
    </location>
</feature>
<evidence type="ECO:0000256" key="4">
    <source>
        <dbReference type="ARBA" id="ARBA00023136"/>
    </source>
</evidence>
<comment type="subcellular location">
    <subcellularLocation>
        <location evidence="1">Membrane</location>
        <topology evidence="1">Multi-pass membrane protein</topology>
    </subcellularLocation>
</comment>
<name>A0A078AVP4_STYLE</name>
<dbReference type="Proteomes" id="UP000039865">
    <property type="component" value="Unassembled WGS sequence"/>
</dbReference>
<feature type="transmembrane region" description="Helical" evidence="5">
    <location>
        <begin position="379"/>
        <end position="398"/>
    </location>
</feature>
<evidence type="ECO:0000256" key="3">
    <source>
        <dbReference type="ARBA" id="ARBA00022989"/>
    </source>
</evidence>
<keyword evidence="7" id="KW-1185">Reference proteome</keyword>
<dbReference type="AlphaFoldDB" id="A0A078AVP4"/>
<dbReference type="InterPro" id="IPR011701">
    <property type="entry name" value="MFS"/>
</dbReference>
<dbReference type="InterPro" id="IPR051617">
    <property type="entry name" value="UNC-93-like_regulator"/>
</dbReference>
<dbReference type="Pfam" id="PF07690">
    <property type="entry name" value="MFS_1"/>
    <property type="match status" value="1"/>
</dbReference>
<dbReference type="InParanoid" id="A0A078AVP4"/>
<keyword evidence="3 5" id="KW-1133">Transmembrane helix</keyword>
<evidence type="ECO:0000313" key="7">
    <source>
        <dbReference type="Proteomes" id="UP000039865"/>
    </source>
</evidence>
<sequence length="470" mass="53913">MSSDNYKNFGKATQCSIGFLVLFIAFNTCQNLSAQVLQNLGFEDLGNYSLGTVYLVLGFTSMISSAVLKRLGYKITMVIGGMCNAIWVLSYLFPVFKQKYPDQRNLLIFSDGFIYFIVLFSAFINGVGAAILWTALGMYISDCSTEAKKGFYFSYFWTFYMSSQVVGNLVGAYVIGQDLEFFFIFMGALAVVASISFMFLQKPINVKGDLNDSQQEKQIDAQMDNKFFYNVQMTYKIMTSKRMLVFLPQLFWIGMSISYYSSMITPIIYDSFDDKTLTENDKLKKALIAMVAFGFGEMTGGLSIGQIIDRVNTKYAVLFNLLIITIMGIVTIVQIQTLDYNWLTFIMTFLWGFQDSSVNTHTMQMLGFEFENNIEPYSVYNLVEAFGVFIFQLIETYIKNQKARLIYTIIMCIAAFLMCGTTYFFDFKQQKQSSKDQPQQQKNKFPFQKLDELYIEEKSRQQTQESLKLI</sequence>